<keyword evidence="2" id="KW-0812">Transmembrane</keyword>
<feature type="compositionally biased region" description="Basic and acidic residues" evidence="1">
    <location>
        <begin position="346"/>
        <end position="356"/>
    </location>
</feature>
<protein>
    <submittedName>
        <fullName evidence="3">Uncharacterized protein</fullName>
    </submittedName>
</protein>
<organism evidence="3 4">
    <name type="scientific">Huberarchaeum crystalense</name>
    <dbReference type="NCBI Taxonomy" id="2014257"/>
    <lineage>
        <taxon>Archaea</taxon>
        <taxon>Candidatus Huberarchaeota</taxon>
        <taxon>Candidatus Huberarchaeia</taxon>
        <taxon>Candidatus Huberarchaeales</taxon>
        <taxon>Candidatus Huberarchaeaceae</taxon>
        <taxon>Candidatus Huberarchaeum</taxon>
    </lineage>
</organism>
<feature type="compositionally biased region" description="Polar residues" evidence="1">
    <location>
        <begin position="378"/>
        <end position="403"/>
    </location>
</feature>
<dbReference type="AlphaFoldDB" id="A0A2H9RDR2"/>
<dbReference type="EMBL" id="PFSX01000034">
    <property type="protein sequence ID" value="PJC01394.1"/>
    <property type="molecule type" value="Genomic_DNA"/>
</dbReference>
<proteinExistence type="predicted"/>
<keyword evidence="2" id="KW-0472">Membrane</keyword>
<feature type="transmembrane region" description="Helical" evidence="2">
    <location>
        <begin position="30"/>
        <end position="52"/>
    </location>
</feature>
<sequence>MGNNYNTQTEKERKLEKGIKDGQKNKISTILAGLVGVGVVGVGALSGCLGGVDKDVGDDNMSKITYCTYNINETLETASETQQYLEEIIKECNGSEINIGEKTYTLKKLGDLSKTLKHKLTDLEQIEGDLNKYLKDNNLTNEYNENRLDSNDSRSYKIFDKVIERGYILADITDIIKGFGHINISQSYIKGTDYNDVSITSNNNISQLNNVSQNYSGDTNNNTIYNISNNGTSNIISIEDLIKSGFNVTEETWVGPNNKNITGYLVSFTDIKKGKKTIAYVKNDKKSILTFEQGYLVPTEPMLGFPDGIETKDKEGGNTLVFSPVIEEYGGIPPLTYCYSSGSCKTDPDKTPDKITLDNTEFGNETTGYQGPPDKNNVDINNSNREGGITLDNTGFGNETTGYQGPPDKNNVDINNSNREGGITL</sequence>
<keyword evidence="2" id="KW-1133">Transmembrane helix</keyword>
<dbReference type="Proteomes" id="UP000231232">
    <property type="component" value="Unassembled WGS sequence"/>
</dbReference>
<comment type="caution">
    <text evidence="3">The sequence shown here is derived from an EMBL/GenBank/DDBJ whole genome shotgun (WGS) entry which is preliminary data.</text>
</comment>
<evidence type="ECO:0000313" key="4">
    <source>
        <dbReference type="Proteomes" id="UP000231232"/>
    </source>
</evidence>
<accession>A0A2H9RDR2</accession>
<evidence type="ECO:0000313" key="3">
    <source>
        <dbReference type="EMBL" id="PJC01394.1"/>
    </source>
</evidence>
<gene>
    <name evidence="3" type="ORF">CO072_01395</name>
</gene>
<reference evidence="4" key="1">
    <citation type="submission" date="2017-09" db="EMBL/GenBank/DDBJ databases">
        <title>Depth-based differentiation of microbial function through sediment-hosted aquifers and enrichment of novel symbionts in the deep terrestrial subsurface.</title>
        <authorList>
            <person name="Probst A.J."/>
            <person name="Ladd B."/>
            <person name="Jarett J.K."/>
            <person name="Geller-Mcgrath D.E."/>
            <person name="Sieber C.M.K."/>
            <person name="Emerson J.B."/>
            <person name="Anantharaman K."/>
            <person name="Thomas B.C."/>
            <person name="Malmstrom R."/>
            <person name="Stieglmeier M."/>
            <person name="Klingl A."/>
            <person name="Woyke T."/>
            <person name="Ryan C.M."/>
            <person name="Banfield J.F."/>
        </authorList>
    </citation>
    <scope>NUCLEOTIDE SEQUENCE [LARGE SCALE GENOMIC DNA]</scope>
</reference>
<feature type="region of interest" description="Disordered" evidence="1">
    <location>
        <begin position="346"/>
        <end position="425"/>
    </location>
</feature>
<feature type="compositionally biased region" description="Polar residues" evidence="1">
    <location>
        <begin position="357"/>
        <end position="369"/>
    </location>
</feature>
<evidence type="ECO:0000256" key="2">
    <source>
        <dbReference type="SAM" id="Phobius"/>
    </source>
</evidence>
<evidence type="ECO:0000256" key="1">
    <source>
        <dbReference type="SAM" id="MobiDB-lite"/>
    </source>
</evidence>
<name>A0A2H9RDR2_HUBC1</name>